<dbReference type="GO" id="GO:0050830">
    <property type="term" value="P:defense response to Gram-positive bacterium"/>
    <property type="evidence" value="ECO:0007669"/>
    <property type="project" value="UniProtKB-ARBA"/>
</dbReference>
<reference evidence="11" key="1">
    <citation type="submission" date="2016-07" db="EMBL/GenBank/DDBJ databases">
        <authorList>
            <person name="Bretaudeau A."/>
        </authorList>
    </citation>
    <scope>NUCLEOTIDE SEQUENCE</scope>
    <source>
        <strain evidence="11">Rice</strain>
        <tissue evidence="11">Whole body</tissue>
    </source>
</reference>
<name>A0A2H1WDB7_SPOFR</name>
<protein>
    <submittedName>
        <fullName evidence="11">SFRICE_007233</fullName>
    </submittedName>
</protein>
<sequence length="380" mass="41905">MYIVVSLLPYTGHISRLRATTEKFSKNRKKPSNTSPDPGIEPETPCPAVALATTRPTRQSNCCKSNCRTRGLRFDSRVEQRENHPMTSAALGEARGSVRLLLTRNHPVATPAFRAGAPVNALREKSSNSPALGEARGSVRLLLTKKPPRFFSCFSSRSPVKMKFSRVFLFVFACLVALSAVSAAPEPRWKFFKKIEKVGRNIRDGIIKAGPAIEVLGLLPYTDHNSILRATTKKFSKYRKKPRGGENPMSSPRESARLLLTKNYPVPTPAFRVGTPVNSLGSPLLRIGYQPNWAMSVVSHRVAQYITSVTQRQSSSRMKFSRVFLFVFACLVALSAVSAAPEPRWKVFKKIEKMGRNIRDGIVKAGPAVEVLGAAKALGK</sequence>
<keyword evidence="10" id="KW-0812">Transmembrane</keyword>
<evidence type="ECO:0000256" key="6">
    <source>
        <dbReference type="ARBA" id="ARBA00022859"/>
    </source>
</evidence>
<evidence type="ECO:0000256" key="3">
    <source>
        <dbReference type="ARBA" id="ARBA00022525"/>
    </source>
</evidence>
<dbReference type="GO" id="GO:0045087">
    <property type="term" value="P:innate immune response"/>
    <property type="evidence" value="ECO:0007669"/>
    <property type="project" value="UniProtKB-KW"/>
</dbReference>
<proteinExistence type="inferred from homology"/>
<comment type="subcellular location">
    <subcellularLocation>
        <location evidence="1 8">Secreted</location>
    </subcellularLocation>
</comment>
<feature type="transmembrane region" description="Helical" evidence="10">
    <location>
        <begin position="164"/>
        <end position="184"/>
    </location>
</feature>
<evidence type="ECO:0000256" key="1">
    <source>
        <dbReference type="ARBA" id="ARBA00004613"/>
    </source>
</evidence>
<evidence type="ECO:0000256" key="7">
    <source>
        <dbReference type="ARBA" id="ARBA00023022"/>
    </source>
</evidence>
<evidence type="ECO:0000256" key="5">
    <source>
        <dbReference type="ARBA" id="ARBA00022588"/>
    </source>
</evidence>
<dbReference type="GO" id="GO:0019731">
    <property type="term" value="P:antibacterial humoral response"/>
    <property type="evidence" value="ECO:0007669"/>
    <property type="project" value="InterPro"/>
</dbReference>
<dbReference type="AlphaFoldDB" id="A0A2H1WDB7"/>
<dbReference type="InterPro" id="IPR020400">
    <property type="entry name" value="CecC/Srx/CECD"/>
</dbReference>
<keyword evidence="6 8" id="KW-0391">Immunity</keyword>
<dbReference type="PROSITE" id="PS00268">
    <property type="entry name" value="CECROPIN"/>
    <property type="match status" value="2"/>
</dbReference>
<evidence type="ECO:0000256" key="9">
    <source>
        <dbReference type="SAM" id="MobiDB-lite"/>
    </source>
</evidence>
<feature type="region of interest" description="Disordered" evidence="9">
    <location>
        <begin position="21"/>
        <end position="46"/>
    </location>
</feature>
<gene>
    <name evidence="11" type="ORF">SFRICE_007233</name>
</gene>
<dbReference type="PANTHER" id="PTHR38329:SF1">
    <property type="entry name" value="CECROPIN-A1-RELATED"/>
    <property type="match status" value="1"/>
</dbReference>
<keyword evidence="10" id="KW-1133">Transmembrane helix</keyword>
<keyword evidence="7 8" id="KW-0044">Antibiotic</keyword>
<evidence type="ECO:0000256" key="10">
    <source>
        <dbReference type="SAM" id="Phobius"/>
    </source>
</evidence>
<dbReference type="GO" id="GO:0050829">
    <property type="term" value="P:defense response to Gram-negative bacterium"/>
    <property type="evidence" value="ECO:0007669"/>
    <property type="project" value="TreeGrafter"/>
</dbReference>
<feature type="transmembrane region" description="Helical" evidence="10">
    <location>
        <begin position="320"/>
        <end position="340"/>
    </location>
</feature>
<keyword evidence="3" id="KW-0964">Secreted</keyword>
<evidence type="ECO:0000256" key="8">
    <source>
        <dbReference type="RuleBase" id="RU003948"/>
    </source>
</evidence>
<dbReference type="EMBL" id="ODYU01007892">
    <property type="protein sequence ID" value="SOQ51068.1"/>
    <property type="molecule type" value="Genomic_DNA"/>
</dbReference>
<comment type="similarity">
    <text evidence="2 8">Belongs to the cecropin family.</text>
</comment>
<keyword evidence="5 8" id="KW-0399">Innate immunity</keyword>
<dbReference type="GO" id="GO:0005615">
    <property type="term" value="C:extracellular space"/>
    <property type="evidence" value="ECO:0007669"/>
    <property type="project" value="TreeGrafter"/>
</dbReference>
<dbReference type="PANTHER" id="PTHR38329">
    <property type="entry name" value="CECROPIN-A1-RELATED"/>
    <property type="match status" value="1"/>
</dbReference>
<evidence type="ECO:0000313" key="11">
    <source>
        <dbReference type="EMBL" id="SOQ51068.1"/>
    </source>
</evidence>
<evidence type="ECO:0000256" key="4">
    <source>
        <dbReference type="ARBA" id="ARBA00022529"/>
    </source>
</evidence>
<dbReference type="Pfam" id="PF00272">
    <property type="entry name" value="Cecropin"/>
    <property type="match status" value="2"/>
</dbReference>
<evidence type="ECO:0000256" key="2">
    <source>
        <dbReference type="ARBA" id="ARBA00010680"/>
    </source>
</evidence>
<dbReference type="InterPro" id="IPR000875">
    <property type="entry name" value="CecC-like"/>
</dbReference>
<keyword evidence="4 8" id="KW-0929">Antimicrobial</keyword>
<organism evidence="11">
    <name type="scientific">Spodoptera frugiperda</name>
    <name type="common">Fall armyworm</name>
    <dbReference type="NCBI Taxonomy" id="7108"/>
    <lineage>
        <taxon>Eukaryota</taxon>
        <taxon>Metazoa</taxon>
        <taxon>Ecdysozoa</taxon>
        <taxon>Arthropoda</taxon>
        <taxon>Hexapoda</taxon>
        <taxon>Insecta</taxon>
        <taxon>Pterygota</taxon>
        <taxon>Neoptera</taxon>
        <taxon>Endopterygota</taxon>
        <taxon>Lepidoptera</taxon>
        <taxon>Glossata</taxon>
        <taxon>Ditrysia</taxon>
        <taxon>Noctuoidea</taxon>
        <taxon>Noctuidae</taxon>
        <taxon>Amphipyrinae</taxon>
        <taxon>Spodoptera</taxon>
    </lineage>
</organism>
<keyword evidence="10" id="KW-0472">Membrane</keyword>
<accession>A0A2H1WDB7</accession>